<sequence>MPTPRNHYLAAAVGGKIYALNGRIGLVFVNMASITDLIEMYDPEQDIWSLVGRAPTNRGDVNGAAYNGRIYVTGGEYETAKIKESFWAFELYDPSAQTWATLPHVQITRHGFAAGFIGETLHVVGGRFQSDGMPGVYSPTATHETYTVAS</sequence>
<dbReference type="PANTHER" id="PTHR46375:SF3">
    <property type="entry name" value="KELCH REPEAT AND BTB DOMAIN-CONTAINING PROTEIN 13"/>
    <property type="match status" value="1"/>
</dbReference>
<dbReference type="InterPro" id="IPR015915">
    <property type="entry name" value="Kelch-typ_b-propeller"/>
</dbReference>
<accession>A0A2Z5G097</accession>
<evidence type="ECO:0000313" key="2">
    <source>
        <dbReference type="Proteomes" id="UP000253606"/>
    </source>
</evidence>
<dbReference type="InterPro" id="IPR052392">
    <property type="entry name" value="Kelch-BTB_domain-containing"/>
</dbReference>
<name>A0A2Z5G097_9BACT</name>
<dbReference type="EMBL" id="CP030840">
    <property type="protein sequence ID" value="AXC12006.1"/>
    <property type="molecule type" value="Genomic_DNA"/>
</dbReference>
<dbReference type="Proteomes" id="UP000253606">
    <property type="component" value="Chromosome"/>
</dbReference>
<dbReference type="Pfam" id="PF01344">
    <property type="entry name" value="Kelch_1"/>
    <property type="match status" value="1"/>
</dbReference>
<dbReference type="Gene3D" id="2.120.10.80">
    <property type="entry name" value="Kelch-type beta propeller"/>
    <property type="match status" value="1"/>
</dbReference>
<evidence type="ECO:0008006" key="3">
    <source>
        <dbReference type="Google" id="ProtNLM"/>
    </source>
</evidence>
<dbReference type="SUPFAM" id="SSF117281">
    <property type="entry name" value="Kelch motif"/>
    <property type="match status" value="1"/>
</dbReference>
<organism evidence="1 2">
    <name type="scientific">Acidisarcina polymorpha</name>
    <dbReference type="NCBI Taxonomy" id="2211140"/>
    <lineage>
        <taxon>Bacteria</taxon>
        <taxon>Pseudomonadati</taxon>
        <taxon>Acidobacteriota</taxon>
        <taxon>Terriglobia</taxon>
        <taxon>Terriglobales</taxon>
        <taxon>Acidobacteriaceae</taxon>
        <taxon>Acidisarcina</taxon>
    </lineage>
</organism>
<evidence type="ECO:0000313" key="1">
    <source>
        <dbReference type="EMBL" id="AXC12006.1"/>
    </source>
</evidence>
<dbReference type="KEGG" id="abas:ACPOL_2693"/>
<keyword evidence="2" id="KW-1185">Reference proteome</keyword>
<reference evidence="1 2" key="1">
    <citation type="journal article" date="2018" name="Front. Microbiol.">
        <title>Hydrolytic Capabilities as a Key to Environmental Success: Chitinolytic and Cellulolytic Acidobacteria From Acidic Sub-arctic Soils and Boreal Peatlands.</title>
        <authorList>
            <person name="Belova S.E."/>
            <person name="Ravin N.V."/>
            <person name="Pankratov T.A."/>
            <person name="Rakitin A.L."/>
            <person name="Ivanova A.A."/>
            <person name="Beletsky A.V."/>
            <person name="Mardanov A.V."/>
            <person name="Sinninghe Damste J.S."/>
            <person name="Dedysh S.N."/>
        </authorList>
    </citation>
    <scope>NUCLEOTIDE SEQUENCE [LARGE SCALE GENOMIC DNA]</scope>
    <source>
        <strain evidence="1 2">SBC82</strain>
    </source>
</reference>
<dbReference type="AlphaFoldDB" id="A0A2Z5G097"/>
<dbReference type="InterPro" id="IPR006652">
    <property type="entry name" value="Kelch_1"/>
</dbReference>
<dbReference type="PANTHER" id="PTHR46375">
    <property type="entry name" value="KELCH REPEAT AND BTB DOMAIN-CONTAINING PROTEIN 13-RELATED"/>
    <property type="match status" value="1"/>
</dbReference>
<gene>
    <name evidence="1" type="ORF">ACPOL_2693</name>
</gene>
<proteinExistence type="predicted"/>
<dbReference type="RefSeq" id="WP_236657434.1">
    <property type="nucleotide sequence ID" value="NZ_CP030840.1"/>
</dbReference>
<dbReference type="SMART" id="SM00612">
    <property type="entry name" value="Kelch"/>
    <property type="match status" value="2"/>
</dbReference>
<protein>
    <recommendedName>
        <fullName evidence="3">Ring canal kelch-like protein</fullName>
    </recommendedName>
</protein>